<reference evidence="2 3" key="1">
    <citation type="submission" date="2019-03" db="EMBL/GenBank/DDBJ databases">
        <authorList>
            <person name="Kim M.K.M."/>
        </authorList>
    </citation>
    <scope>NUCLEOTIDE SEQUENCE [LARGE SCALE GENOMIC DNA]</scope>
    <source>
        <strain evidence="2 3">17J68-12</strain>
    </source>
</reference>
<keyword evidence="1" id="KW-0732">Signal</keyword>
<dbReference type="RefSeq" id="WP_131446772.1">
    <property type="nucleotide sequence ID" value="NZ_SJZI01000003.1"/>
</dbReference>
<feature type="signal peptide" evidence="1">
    <location>
        <begin position="1"/>
        <end position="22"/>
    </location>
</feature>
<evidence type="ECO:0000256" key="1">
    <source>
        <dbReference type="SAM" id="SignalP"/>
    </source>
</evidence>
<name>A0A4R1BN47_9BACT</name>
<evidence type="ECO:0000313" key="3">
    <source>
        <dbReference type="Proteomes" id="UP000295334"/>
    </source>
</evidence>
<evidence type="ECO:0008006" key="4">
    <source>
        <dbReference type="Google" id="ProtNLM"/>
    </source>
</evidence>
<protein>
    <recommendedName>
        <fullName evidence="4">Outer membrane protein beta-barrel domain-containing protein</fullName>
    </recommendedName>
</protein>
<dbReference type="AlphaFoldDB" id="A0A4R1BN47"/>
<gene>
    <name evidence="2" type="ORF">EPD60_03175</name>
</gene>
<organism evidence="2 3">
    <name type="scientific">Flaviaesturariibacter flavus</name>
    <dbReference type="NCBI Taxonomy" id="2502780"/>
    <lineage>
        <taxon>Bacteria</taxon>
        <taxon>Pseudomonadati</taxon>
        <taxon>Bacteroidota</taxon>
        <taxon>Chitinophagia</taxon>
        <taxon>Chitinophagales</taxon>
        <taxon>Chitinophagaceae</taxon>
        <taxon>Flaviaestuariibacter</taxon>
    </lineage>
</organism>
<sequence length="167" mass="17750">MKNIITASLFAAACCAGSTASAQLKPFSFGPYVEAAFPSGAMSDAQNTGYGLGLSLDVKLPVKFNITGSAGFMHFGGKDFPGVANASYPAVNVLPVRVGAKYRFSGIFYGALETGAVFAVDNKTAKKTSGILAPAFGVRFVNLDFRAKYESWFNERSFWGLQAALRF</sequence>
<dbReference type="EMBL" id="SJZI01000003">
    <property type="protein sequence ID" value="TCJ18776.1"/>
    <property type="molecule type" value="Genomic_DNA"/>
</dbReference>
<dbReference type="Proteomes" id="UP000295334">
    <property type="component" value="Unassembled WGS sequence"/>
</dbReference>
<proteinExistence type="predicted"/>
<accession>A0A4R1BN47</accession>
<dbReference type="OrthoDB" id="668980at2"/>
<feature type="chain" id="PRO_5020488242" description="Outer membrane protein beta-barrel domain-containing protein" evidence="1">
    <location>
        <begin position="23"/>
        <end position="167"/>
    </location>
</feature>
<keyword evidence="3" id="KW-1185">Reference proteome</keyword>
<evidence type="ECO:0000313" key="2">
    <source>
        <dbReference type="EMBL" id="TCJ18776.1"/>
    </source>
</evidence>
<comment type="caution">
    <text evidence="2">The sequence shown here is derived from an EMBL/GenBank/DDBJ whole genome shotgun (WGS) entry which is preliminary data.</text>
</comment>